<gene>
    <name evidence="4" type="ORF">FHU35_11354</name>
</gene>
<evidence type="ECO:0000256" key="1">
    <source>
        <dbReference type="ARBA" id="ARBA00023125"/>
    </source>
</evidence>
<comment type="caution">
    <text evidence="4">The sequence shown here is derived from an EMBL/GenBank/DDBJ whole genome shotgun (WGS) entry which is preliminary data.</text>
</comment>
<evidence type="ECO:0000313" key="4">
    <source>
        <dbReference type="EMBL" id="TWG07736.1"/>
    </source>
</evidence>
<dbReference type="PROSITE" id="PS50977">
    <property type="entry name" value="HTH_TETR_2"/>
    <property type="match status" value="1"/>
</dbReference>
<dbReference type="GO" id="GO:0003677">
    <property type="term" value="F:DNA binding"/>
    <property type="evidence" value="ECO:0007669"/>
    <property type="project" value="UniProtKB-UniRule"/>
</dbReference>
<keyword evidence="5" id="KW-1185">Reference proteome</keyword>
<dbReference type="RefSeq" id="WP_246110014.1">
    <property type="nucleotide sequence ID" value="NZ_VIWX01000001.1"/>
</dbReference>
<dbReference type="InterPro" id="IPR009057">
    <property type="entry name" value="Homeodomain-like_sf"/>
</dbReference>
<organism evidence="4 5">
    <name type="scientific">Saccharopolyspora dendranthemae</name>
    <dbReference type="NCBI Taxonomy" id="1181886"/>
    <lineage>
        <taxon>Bacteria</taxon>
        <taxon>Bacillati</taxon>
        <taxon>Actinomycetota</taxon>
        <taxon>Actinomycetes</taxon>
        <taxon>Pseudonocardiales</taxon>
        <taxon>Pseudonocardiaceae</taxon>
        <taxon>Saccharopolyspora</taxon>
    </lineage>
</organism>
<dbReference type="Proteomes" id="UP000316184">
    <property type="component" value="Unassembled WGS sequence"/>
</dbReference>
<accession>A0A561V7Z3</accession>
<name>A0A561V7Z3_9PSEU</name>
<proteinExistence type="predicted"/>
<evidence type="ECO:0000259" key="3">
    <source>
        <dbReference type="PROSITE" id="PS50977"/>
    </source>
</evidence>
<evidence type="ECO:0000313" key="5">
    <source>
        <dbReference type="Proteomes" id="UP000316184"/>
    </source>
</evidence>
<reference evidence="4 5" key="1">
    <citation type="submission" date="2019-06" db="EMBL/GenBank/DDBJ databases">
        <title>Sequencing the genomes of 1000 actinobacteria strains.</title>
        <authorList>
            <person name="Klenk H.-P."/>
        </authorList>
    </citation>
    <scope>NUCLEOTIDE SEQUENCE [LARGE SCALE GENOMIC DNA]</scope>
    <source>
        <strain evidence="4 5">DSM 46699</strain>
    </source>
</reference>
<dbReference type="AlphaFoldDB" id="A0A561V7Z3"/>
<feature type="DNA-binding region" description="H-T-H motif" evidence="2">
    <location>
        <begin position="27"/>
        <end position="46"/>
    </location>
</feature>
<protein>
    <submittedName>
        <fullName evidence="4">TetR family transcriptional regulator</fullName>
    </submittedName>
</protein>
<keyword evidence="1 2" id="KW-0238">DNA-binding</keyword>
<evidence type="ECO:0000256" key="2">
    <source>
        <dbReference type="PROSITE-ProRule" id="PRU00335"/>
    </source>
</evidence>
<dbReference type="SUPFAM" id="SSF46689">
    <property type="entry name" value="Homeodomain-like"/>
    <property type="match status" value="1"/>
</dbReference>
<feature type="domain" description="HTH tetR-type" evidence="3">
    <location>
        <begin position="4"/>
        <end position="64"/>
    </location>
</feature>
<dbReference type="InterPro" id="IPR001647">
    <property type="entry name" value="HTH_TetR"/>
</dbReference>
<dbReference type="Gene3D" id="1.10.357.10">
    <property type="entry name" value="Tetracycline Repressor, domain 2"/>
    <property type="match status" value="1"/>
</dbReference>
<sequence>MNARSKRDELLNRVVDHLATHGLADLSLSPMAEQLGTSKRMLIYYFGSRDNLIATAIRASRPDVADLFGDVHDESSLREAGHALWEAITSGRQRRPIRILFQVLSLAPTQPDLYGAVADEAVTAMVDPLVPVYRNLGYDDLDARARASLLISGLRGLCLDRIATGDVPRTDAAARVLIATATARPARS</sequence>
<dbReference type="EMBL" id="VIWX01000001">
    <property type="protein sequence ID" value="TWG07736.1"/>
    <property type="molecule type" value="Genomic_DNA"/>
</dbReference>